<evidence type="ECO:0000313" key="2">
    <source>
        <dbReference type="Proteomes" id="UP001497522"/>
    </source>
</evidence>
<name>A0ABP1A2P4_9BRYO</name>
<sequence>MGFFWERGYLTDRSEPLDEFLGKSSPWAWKDVRYRYGKEGGKASGARQVPQTARETRSVLLRRHYLYRSFALFFANTNSFLFDTNPLRISEFGDLDRFA</sequence>
<dbReference type="Proteomes" id="UP001497522">
    <property type="component" value="Chromosome 1"/>
</dbReference>
<proteinExistence type="predicted"/>
<organism evidence="1 2">
    <name type="scientific">Sphagnum jensenii</name>
    <dbReference type="NCBI Taxonomy" id="128206"/>
    <lineage>
        <taxon>Eukaryota</taxon>
        <taxon>Viridiplantae</taxon>
        <taxon>Streptophyta</taxon>
        <taxon>Embryophyta</taxon>
        <taxon>Bryophyta</taxon>
        <taxon>Sphagnophytina</taxon>
        <taxon>Sphagnopsida</taxon>
        <taxon>Sphagnales</taxon>
        <taxon>Sphagnaceae</taxon>
        <taxon>Sphagnum</taxon>
    </lineage>
</organism>
<dbReference type="EMBL" id="OZ023702">
    <property type="protein sequence ID" value="CAK9857200.1"/>
    <property type="molecule type" value="Genomic_DNA"/>
</dbReference>
<evidence type="ECO:0000313" key="1">
    <source>
        <dbReference type="EMBL" id="CAK9857200.1"/>
    </source>
</evidence>
<gene>
    <name evidence="1" type="ORF">CSSPJE1EN2_LOCUS195</name>
</gene>
<accession>A0ABP1A2P4</accession>
<protein>
    <submittedName>
        <fullName evidence="1">Uncharacterized protein</fullName>
    </submittedName>
</protein>
<reference evidence="1 2" key="1">
    <citation type="submission" date="2024-03" db="EMBL/GenBank/DDBJ databases">
        <authorList>
            <consortium name="ELIXIR-Norway"/>
            <consortium name="Elixir Norway"/>
        </authorList>
    </citation>
    <scope>NUCLEOTIDE SEQUENCE [LARGE SCALE GENOMIC DNA]</scope>
</reference>
<keyword evidence="2" id="KW-1185">Reference proteome</keyword>